<dbReference type="AlphaFoldDB" id="A0A7K1UX65"/>
<dbReference type="InterPro" id="IPR000551">
    <property type="entry name" value="MerR-type_HTH_dom"/>
</dbReference>
<feature type="compositionally biased region" description="Basic residues" evidence="5">
    <location>
        <begin position="276"/>
        <end position="285"/>
    </location>
</feature>
<keyword evidence="2" id="KW-0805">Transcription regulation</keyword>
<comment type="caution">
    <text evidence="7">The sequence shown here is derived from an EMBL/GenBank/DDBJ whole genome shotgun (WGS) entry which is preliminary data.</text>
</comment>
<dbReference type="SMART" id="SM00422">
    <property type="entry name" value="HTH_MERR"/>
    <property type="match status" value="1"/>
</dbReference>
<feature type="region of interest" description="Disordered" evidence="5">
    <location>
        <begin position="231"/>
        <end position="291"/>
    </location>
</feature>
<dbReference type="Gene3D" id="1.10.1660.10">
    <property type="match status" value="1"/>
</dbReference>
<dbReference type="CDD" id="cd01106">
    <property type="entry name" value="HTH_TipAL-Mta"/>
    <property type="match status" value="1"/>
</dbReference>
<dbReference type="GO" id="GO:0003677">
    <property type="term" value="F:DNA binding"/>
    <property type="evidence" value="ECO:0007669"/>
    <property type="project" value="UniProtKB-KW"/>
</dbReference>
<protein>
    <submittedName>
        <fullName evidence="7">MerR family transcriptional regulator</fullName>
    </submittedName>
</protein>
<keyword evidence="1" id="KW-0678">Repressor</keyword>
<dbReference type="GO" id="GO:0003700">
    <property type="term" value="F:DNA-binding transcription factor activity"/>
    <property type="evidence" value="ECO:0007669"/>
    <property type="project" value="InterPro"/>
</dbReference>
<gene>
    <name evidence="7" type="ORF">GPX89_14635</name>
</gene>
<evidence type="ECO:0000256" key="4">
    <source>
        <dbReference type="ARBA" id="ARBA00023163"/>
    </source>
</evidence>
<dbReference type="InterPro" id="IPR009061">
    <property type="entry name" value="DNA-bd_dom_put_sf"/>
</dbReference>
<evidence type="ECO:0000259" key="6">
    <source>
        <dbReference type="PROSITE" id="PS50937"/>
    </source>
</evidence>
<dbReference type="PANTHER" id="PTHR30204">
    <property type="entry name" value="REDOX-CYCLING DRUG-SENSING TRANSCRIPTIONAL ACTIVATOR SOXR"/>
    <property type="match status" value="1"/>
</dbReference>
<keyword evidence="4" id="KW-0804">Transcription</keyword>
<evidence type="ECO:0000256" key="3">
    <source>
        <dbReference type="ARBA" id="ARBA00023125"/>
    </source>
</evidence>
<dbReference type="PROSITE" id="PS50937">
    <property type="entry name" value="HTH_MERR_2"/>
    <property type="match status" value="1"/>
</dbReference>
<feature type="domain" description="HTH merR-type" evidence="6">
    <location>
        <begin position="14"/>
        <end position="61"/>
    </location>
</feature>
<feature type="region of interest" description="Disordered" evidence="5">
    <location>
        <begin position="153"/>
        <end position="194"/>
    </location>
</feature>
<feature type="region of interest" description="Disordered" evidence="5">
    <location>
        <begin position="98"/>
        <end position="118"/>
    </location>
</feature>
<keyword evidence="8" id="KW-1185">Reference proteome</keyword>
<evidence type="ECO:0000313" key="7">
    <source>
        <dbReference type="EMBL" id="MVU78478.1"/>
    </source>
</evidence>
<evidence type="ECO:0000313" key="8">
    <source>
        <dbReference type="Proteomes" id="UP000466794"/>
    </source>
</evidence>
<evidence type="ECO:0000256" key="5">
    <source>
        <dbReference type="SAM" id="MobiDB-lite"/>
    </source>
</evidence>
<dbReference type="PANTHER" id="PTHR30204:SF69">
    <property type="entry name" value="MERR-FAMILY TRANSCRIPTIONAL REGULATOR"/>
    <property type="match status" value="1"/>
</dbReference>
<sequence>MDRRGSSGDDEWVEIGLLPPAGVRSNGYRFYEQSQLLRLQEILALRELDLGLDGIAAILDRHTDRLTALREHHPRLLRERDRVVHTLARTIEELRTQQGKTDMPQINRPRHPSARDEPNALDSLIFRGYPGSSGLPMRRIETAGIRSHMRRDCEGPVYRPTRKHHTPRRRHTRLPAPRGRRQRIHRSSNGIAEQHAWRAARRRRRLALLFPARQIRRHRLATAFGMGVHHQNRLHERRMGLPDTHPGPRPFRRPSQPPRVRPPNLPRGVGSEGFRRRGRQIHRLTHQLGGP</sequence>
<feature type="compositionally biased region" description="Basic residues" evidence="5">
    <location>
        <begin position="160"/>
        <end position="186"/>
    </location>
</feature>
<evidence type="ECO:0000256" key="2">
    <source>
        <dbReference type="ARBA" id="ARBA00023015"/>
    </source>
</evidence>
<dbReference type="InterPro" id="IPR047057">
    <property type="entry name" value="MerR_fam"/>
</dbReference>
<dbReference type="SUPFAM" id="SSF46955">
    <property type="entry name" value="Putative DNA-binding domain"/>
    <property type="match status" value="1"/>
</dbReference>
<evidence type="ECO:0000256" key="1">
    <source>
        <dbReference type="ARBA" id="ARBA00022491"/>
    </source>
</evidence>
<keyword evidence="3" id="KW-0238">DNA-binding</keyword>
<proteinExistence type="predicted"/>
<dbReference type="Pfam" id="PF13411">
    <property type="entry name" value="MerR_1"/>
    <property type="match status" value="1"/>
</dbReference>
<reference evidence="7 8" key="1">
    <citation type="submission" date="2019-12" db="EMBL/GenBank/DDBJ databases">
        <title>Nocardia sp. nov. ET3-3 isolated from soil.</title>
        <authorList>
            <person name="Kanchanasin P."/>
            <person name="Tanasupawat S."/>
            <person name="Yuki M."/>
            <person name="Kudo T."/>
        </authorList>
    </citation>
    <scope>NUCLEOTIDE SEQUENCE [LARGE SCALE GENOMIC DNA]</scope>
    <source>
        <strain evidence="7 8">ET3-3</strain>
    </source>
</reference>
<dbReference type="Proteomes" id="UP000466794">
    <property type="component" value="Unassembled WGS sequence"/>
</dbReference>
<name>A0A7K1UX65_9NOCA</name>
<dbReference type="EMBL" id="WRPP01000002">
    <property type="protein sequence ID" value="MVU78478.1"/>
    <property type="molecule type" value="Genomic_DNA"/>
</dbReference>
<organism evidence="7 8">
    <name type="scientific">Nocardia terrae</name>
    <dbReference type="NCBI Taxonomy" id="2675851"/>
    <lineage>
        <taxon>Bacteria</taxon>
        <taxon>Bacillati</taxon>
        <taxon>Actinomycetota</taxon>
        <taxon>Actinomycetes</taxon>
        <taxon>Mycobacteriales</taxon>
        <taxon>Nocardiaceae</taxon>
        <taxon>Nocardia</taxon>
    </lineage>
</organism>
<accession>A0A7K1UX65</accession>
<feature type="compositionally biased region" description="Pro residues" evidence="5">
    <location>
        <begin position="245"/>
        <end position="265"/>
    </location>
</feature>